<keyword evidence="4" id="KW-0677">Repeat</keyword>
<dbReference type="Pfam" id="PF01239">
    <property type="entry name" value="PPTA"/>
    <property type="match status" value="2"/>
</dbReference>
<gene>
    <name evidence="8" type="ORF">PPNO1_LOCUS1524</name>
</gene>
<keyword evidence="2 6" id="KW-0637">Prenyltransferase</keyword>
<dbReference type="OrthoDB" id="1658at2759"/>
<dbReference type="PROSITE" id="PS51147">
    <property type="entry name" value="PFTA"/>
    <property type="match status" value="2"/>
</dbReference>
<dbReference type="AlphaFoldDB" id="A0A9P1M6U0"/>
<evidence type="ECO:0000256" key="7">
    <source>
        <dbReference type="SAM" id="MobiDB-lite"/>
    </source>
</evidence>
<dbReference type="EMBL" id="CALLCH030000002">
    <property type="protein sequence ID" value="CAI4211750.1"/>
    <property type="molecule type" value="Genomic_DNA"/>
</dbReference>
<sequence>MERPQALPNLCEGAAGGPALSGELDASDTAADTAEEEEEKTRAEKQENDVEVVRAELMFTVPLLMEFPKCYWIWNHRLWILNQAIALFPVPVARQIWEQELGLTSKMLHKDKRNFHAWGYRRQVVRQLEDPALAGQSMVESEFKYTRSMIEGDFDAKTSFVPHLSAAERLAYIDAEIENIKDLLEDYLDIKWIYEALLECTLAKTRVENGDDGTSAVADDAKEDFRGWLGKLKELDPTRQGRWVDVEETCGLV</sequence>
<comment type="catalytic activity">
    <reaction evidence="5 6">
        <text>geranylgeranyl diphosphate + L-cysteinyl-[protein] = S-geranylgeranyl-L-cysteinyl-[protein] + diphosphate</text>
        <dbReference type="Rhea" id="RHEA:21240"/>
        <dbReference type="Rhea" id="RHEA-COMP:10131"/>
        <dbReference type="Rhea" id="RHEA-COMP:11537"/>
        <dbReference type="ChEBI" id="CHEBI:29950"/>
        <dbReference type="ChEBI" id="CHEBI:33019"/>
        <dbReference type="ChEBI" id="CHEBI:57533"/>
        <dbReference type="ChEBI" id="CHEBI:86021"/>
        <dbReference type="EC" id="2.5.1.60"/>
    </reaction>
</comment>
<comment type="similarity">
    <text evidence="1 6">Belongs to the protein prenyltransferase subunit alpha family.</text>
</comment>
<dbReference type="PANTHER" id="PTHR11129">
    <property type="entry name" value="PROTEIN FARNESYLTRANSFERASE ALPHA SUBUNIT/RAB GERANYLGERANYL TRANSFERASE ALPHA SUBUNIT"/>
    <property type="match status" value="1"/>
</dbReference>
<proteinExistence type="inferred from homology"/>
<evidence type="ECO:0000313" key="8">
    <source>
        <dbReference type="EMBL" id="CAI4211750.1"/>
    </source>
</evidence>
<comment type="function">
    <text evidence="6">Catalyzes the transfer of a geranyl-geranyl moiety from geranyl-geranyl pyrophosphate to cysteines occuring in specific C-terminal amino acid sequences.</text>
</comment>
<dbReference type="GO" id="GO:0097354">
    <property type="term" value="P:prenylation"/>
    <property type="evidence" value="ECO:0007669"/>
    <property type="project" value="UniProtKB-UniRule"/>
</dbReference>
<feature type="region of interest" description="Disordered" evidence="7">
    <location>
        <begin position="1"/>
        <end position="47"/>
    </location>
</feature>
<dbReference type="Gene3D" id="1.25.40.120">
    <property type="entry name" value="Protein prenylyltransferase"/>
    <property type="match status" value="2"/>
</dbReference>
<dbReference type="GO" id="GO:0004663">
    <property type="term" value="F:Rab geranylgeranyltransferase activity"/>
    <property type="evidence" value="ECO:0007669"/>
    <property type="project" value="UniProtKB-UniRule"/>
</dbReference>
<organism evidence="8 9">
    <name type="scientific">Parascedosporium putredinis</name>
    <dbReference type="NCBI Taxonomy" id="1442378"/>
    <lineage>
        <taxon>Eukaryota</taxon>
        <taxon>Fungi</taxon>
        <taxon>Dikarya</taxon>
        <taxon>Ascomycota</taxon>
        <taxon>Pezizomycotina</taxon>
        <taxon>Sordariomycetes</taxon>
        <taxon>Hypocreomycetidae</taxon>
        <taxon>Microascales</taxon>
        <taxon>Microascaceae</taxon>
        <taxon>Parascedosporium</taxon>
    </lineage>
</organism>
<keyword evidence="3 6" id="KW-0808">Transferase</keyword>
<accession>A0A9P1M6U0</accession>
<evidence type="ECO:0000256" key="2">
    <source>
        <dbReference type="ARBA" id="ARBA00022602"/>
    </source>
</evidence>
<evidence type="ECO:0000256" key="4">
    <source>
        <dbReference type="ARBA" id="ARBA00022737"/>
    </source>
</evidence>
<reference evidence="8" key="1">
    <citation type="submission" date="2022-11" db="EMBL/GenBank/DDBJ databases">
        <authorList>
            <person name="Scott C."/>
            <person name="Bruce N."/>
        </authorList>
    </citation>
    <scope>NUCLEOTIDE SEQUENCE</scope>
</reference>
<dbReference type="EC" id="2.5.1.60" evidence="6"/>
<evidence type="ECO:0000256" key="3">
    <source>
        <dbReference type="ARBA" id="ARBA00022679"/>
    </source>
</evidence>
<evidence type="ECO:0000256" key="5">
    <source>
        <dbReference type="ARBA" id="ARBA00047658"/>
    </source>
</evidence>
<dbReference type="PANTHER" id="PTHR11129:SF2">
    <property type="entry name" value="GERANYLGERANYL TRANSFERASE TYPE-2 SUBUNIT ALPHA"/>
    <property type="match status" value="1"/>
</dbReference>
<protein>
    <recommendedName>
        <fullName evidence="6">Geranylgeranyl transferase type-2 subunit alpha</fullName>
        <ecNumber evidence="6">2.5.1.60</ecNumber>
    </recommendedName>
    <alternativeName>
        <fullName evidence="6">Geranylgeranyl transferase type II subunit alpha</fullName>
    </alternativeName>
</protein>
<evidence type="ECO:0000313" key="9">
    <source>
        <dbReference type="Proteomes" id="UP000838763"/>
    </source>
</evidence>
<dbReference type="InterPro" id="IPR002088">
    <property type="entry name" value="Prenyl_trans_a"/>
</dbReference>
<name>A0A9P1M6U0_9PEZI</name>
<dbReference type="SUPFAM" id="SSF48439">
    <property type="entry name" value="Protein prenylyltransferase"/>
    <property type="match status" value="1"/>
</dbReference>
<evidence type="ECO:0000256" key="1">
    <source>
        <dbReference type="ARBA" id="ARBA00006734"/>
    </source>
</evidence>
<dbReference type="Proteomes" id="UP000838763">
    <property type="component" value="Unassembled WGS sequence"/>
</dbReference>
<dbReference type="GO" id="GO:0005968">
    <property type="term" value="C:Rab-protein geranylgeranyltransferase complex"/>
    <property type="evidence" value="ECO:0007669"/>
    <property type="project" value="TreeGrafter"/>
</dbReference>
<feature type="compositionally biased region" description="Low complexity" evidence="7">
    <location>
        <begin position="23"/>
        <end position="32"/>
    </location>
</feature>
<evidence type="ECO:0000256" key="6">
    <source>
        <dbReference type="RuleBase" id="RU367120"/>
    </source>
</evidence>
<comment type="caution">
    <text evidence="8">The sequence shown here is derived from an EMBL/GenBank/DDBJ whole genome shotgun (WGS) entry which is preliminary data.</text>
</comment>
<keyword evidence="9" id="KW-1185">Reference proteome</keyword>